<reference evidence="1 3" key="1">
    <citation type="submission" date="2016-02" db="EMBL/GenBank/DDBJ databases">
        <authorList>
            <person name="Holder M.E."/>
            <person name="Ajami N.J."/>
            <person name="Petrosino J.F."/>
        </authorList>
    </citation>
    <scope>NUCLEOTIDE SEQUENCE [LARGE SCALE GENOMIC DNA]</scope>
    <source>
        <strain evidence="1 3">CCUG 32990</strain>
    </source>
</reference>
<evidence type="ECO:0000313" key="1">
    <source>
        <dbReference type="EMBL" id="AMD85557.1"/>
    </source>
</evidence>
<proteinExistence type="predicted"/>
<gene>
    <name evidence="1" type="ORF">AXF12_08555</name>
    <name evidence="2" type="ORF">SAMEA44541418_02453</name>
</gene>
<evidence type="ECO:0000313" key="2">
    <source>
        <dbReference type="EMBL" id="SNV17089.1"/>
    </source>
</evidence>
<organism evidence="2 4">
    <name type="scientific">Capnocytophaga haemolytica</name>
    <dbReference type="NCBI Taxonomy" id="45243"/>
    <lineage>
        <taxon>Bacteria</taxon>
        <taxon>Pseudomonadati</taxon>
        <taxon>Bacteroidota</taxon>
        <taxon>Flavobacteriia</taxon>
        <taxon>Flavobacteriales</taxon>
        <taxon>Flavobacteriaceae</taxon>
        <taxon>Capnocytophaga</taxon>
    </lineage>
</organism>
<dbReference type="Proteomes" id="UP000215539">
    <property type="component" value="Chromosome 1"/>
</dbReference>
<dbReference type="EMBL" id="CP014227">
    <property type="protein sequence ID" value="AMD85557.1"/>
    <property type="molecule type" value="Genomic_DNA"/>
</dbReference>
<accession>A0AAX2H1P2</accession>
<evidence type="ECO:0000313" key="4">
    <source>
        <dbReference type="Proteomes" id="UP000215539"/>
    </source>
</evidence>
<dbReference type="AlphaFoldDB" id="A0AAX2H1P2"/>
<name>A0AAX2H1P2_9FLAO</name>
<protein>
    <submittedName>
        <fullName evidence="2">DNA polymerase III subunits gamma and tau</fullName>
    </submittedName>
</protein>
<dbReference type="Proteomes" id="UP000065822">
    <property type="component" value="Chromosome"/>
</dbReference>
<reference evidence="2 4" key="2">
    <citation type="submission" date="2017-06" db="EMBL/GenBank/DDBJ databases">
        <authorList>
            <consortium name="Pathogen Informatics"/>
        </authorList>
    </citation>
    <scope>NUCLEOTIDE SEQUENCE [LARGE SCALE GENOMIC DNA]</scope>
    <source>
        <strain evidence="2 4">NCTC12947</strain>
    </source>
</reference>
<dbReference type="EMBL" id="LT906449">
    <property type="protein sequence ID" value="SNV17089.1"/>
    <property type="molecule type" value="Genomic_DNA"/>
</dbReference>
<evidence type="ECO:0000313" key="3">
    <source>
        <dbReference type="Proteomes" id="UP000065822"/>
    </source>
</evidence>
<keyword evidence="3" id="KW-1185">Reference proteome</keyword>
<dbReference type="KEGG" id="chg:AXF12_08555"/>
<sequence length="167" mass="18869">MSTIPTISKEERKGLVSNFSIRSVQLKTEAQKNRKEEVIDPKLLPREPFTEAQFLDAWRDYIQGLLAKGERLQASILNISNVSLQGTTIALEVGSHIAKDDILHSEERMLAFLHKALLNYDITLLVSVNEEVAKKIVVTPEEKYERLLTENTALQEFRNALGLVPKA</sequence>